<dbReference type="RefSeq" id="WP_282459230.1">
    <property type="nucleotide sequence ID" value="NZ_JAPFAR010000153.1"/>
</dbReference>
<comment type="caution">
    <text evidence="2">The sequence shown here is derived from an EMBL/GenBank/DDBJ whole genome shotgun (WGS) entry which is preliminary data.</text>
</comment>
<gene>
    <name evidence="2" type="ORF">DCBHLPFO_00405</name>
</gene>
<evidence type="ECO:0000313" key="3">
    <source>
        <dbReference type="Proteomes" id="UP001162175"/>
    </source>
</evidence>
<proteinExistence type="predicted"/>
<dbReference type="AlphaFoldDB" id="A0AA43U337"/>
<dbReference type="Pfam" id="PF11074">
    <property type="entry name" value="DUF2779"/>
    <property type="match status" value="1"/>
</dbReference>
<dbReference type="Proteomes" id="UP001162175">
    <property type="component" value="Unassembled WGS sequence"/>
</dbReference>
<reference evidence="2" key="1">
    <citation type="submission" date="2022-11" db="EMBL/GenBank/DDBJ databases">
        <title>Draft genome of Mycoplasma arginini isolated from fly.</title>
        <authorList>
            <person name="Severgnini M."/>
            <person name="Gioia G."/>
            <person name="Cremonesi P."/>
            <person name="Moroni P."/>
            <person name="Addis M.F."/>
            <person name="Castiglioni B."/>
        </authorList>
    </citation>
    <scope>NUCLEOTIDE SEQUENCE</scope>
    <source>
        <strain evidence="2">QMP CG1-1632</strain>
    </source>
</reference>
<sequence>MKKKQVYSFNDFLIANTTKPWLIFNDIDEEINSYCKKNIALLQDDTSYEDDEDDLNHSEYDFLDFYTEEIENIVNDFTEKNLENEEKEKISKLNPFEKIDFLKQYFDSTKNLEKKQFDEETYKNINYLFSIFTNINILSTGIEKVYDQGVEQLINFYKEKYGLNDNQIKFISLKQTQEDMLSQTEKALKQNYRLIINPVFKYKDCLSKVTFLDTTECTFGNLIYSKKTTRKQLLKSYWDFKIINNFLKINEIFLFKPKYQKRINVKKGTLYFTLTKYCYYSKSGASISSKNKKELSEEEIEAKLVGDPNFDYSSKRKSKLKENKSIIDHVLAELTSANYNFHEKRLENSDTKKTISNYTCSFDEFLNLIKNKDNIKVDWELSYDDFIDNFNSNMFFSKLFQMKYPNYKIGSKKILKLVANVNDEVDVLTRRKALEFYDNNLISISPNIEELYEYKVINDKEAKIAWFDFEGVTLPTPMIDYLPAWNQVISQTSIIKTQNNEIYESNDYVYDPKDFGIDTYKKIVDDLYDEEISYYIIYNISYERARLIEIKEALEIYWKKTMISDEDYQLYLNKIDFIINRLVDICNFFLSHMKKVFVIDRPINIGYINGAFSIKKIEYFVTENKLGQYLKHNIKPYSELNVKNGSSALIISTSRALNFIKDNEWNEKIKDLKIYCHNDVMAMLMAADLIKYLMKNKKEYLKNYEKYDV</sequence>
<dbReference type="NCBIfam" id="NF045869">
    <property type="entry name" value="UU173_fam"/>
    <property type="match status" value="1"/>
</dbReference>
<name>A0AA43U337_MYCAR</name>
<organism evidence="2 3">
    <name type="scientific">Mycoplasmopsis arginini</name>
    <name type="common">Mycoplasma arginini</name>
    <dbReference type="NCBI Taxonomy" id="2094"/>
    <lineage>
        <taxon>Bacteria</taxon>
        <taxon>Bacillati</taxon>
        <taxon>Mycoplasmatota</taxon>
        <taxon>Mycoplasmoidales</taxon>
        <taxon>Metamycoplasmataceae</taxon>
        <taxon>Mycoplasmopsis</taxon>
    </lineage>
</organism>
<dbReference type="InterPro" id="IPR021301">
    <property type="entry name" value="DUF2779"/>
</dbReference>
<accession>A0AA43U337</accession>
<evidence type="ECO:0000259" key="1">
    <source>
        <dbReference type="Pfam" id="PF11074"/>
    </source>
</evidence>
<evidence type="ECO:0000313" key="2">
    <source>
        <dbReference type="EMBL" id="MDI3349884.1"/>
    </source>
</evidence>
<dbReference type="EMBL" id="JAPFAR010000153">
    <property type="protein sequence ID" value="MDI3349884.1"/>
    <property type="molecule type" value="Genomic_DNA"/>
</dbReference>
<protein>
    <recommendedName>
        <fullName evidence="1">DUF2779 domain-containing protein</fullName>
    </recommendedName>
</protein>
<feature type="domain" description="DUF2779" evidence="1">
    <location>
        <begin position="466"/>
        <end position="591"/>
    </location>
</feature>